<dbReference type="AlphaFoldDB" id="A0A7N0UXY7"/>
<evidence type="ECO:0000256" key="1">
    <source>
        <dbReference type="ARBA" id="ARBA00010515"/>
    </source>
</evidence>
<evidence type="ECO:0000313" key="4">
    <source>
        <dbReference type="Proteomes" id="UP000594263"/>
    </source>
</evidence>
<dbReference type="Gene3D" id="3.40.50.1820">
    <property type="entry name" value="alpha/beta hydrolase"/>
    <property type="match status" value="1"/>
</dbReference>
<dbReference type="Gramene" id="Kaladp0093s0050.1.v1.1">
    <property type="protein sequence ID" value="Kaladp0093s0050.1.v1.1.CDS.1"/>
    <property type="gene ID" value="Kaladp0093s0050.v1.1"/>
</dbReference>
<dbReference type="EnsemblPlants" id="Kaladp0093s0050.1.v1.1">
    <property type="protein sequence ID" value="Kaladp0093s0050.1.v1.1.CDS.1"/>
    <property type="gene ID" value="Kaladp0093s0050.v1.1"/>
</dbReference>
<proteinExistence type="inferred from homology"/>
<dbReference type="InterPro" id="IPR029058">
    <property type="entry name" value="AB_hydrolase_fold"/>
</dbReference>
<dbReference type="PANTHER" id="PTHR23024">
    <property type="entry name" value="ARYLACETAMIDE DEACETYLASE"/>
    <property type="match status" value="1"/>
</dbReference>
<dbReference type="InterPro" id="IPR013094">
    <property type="entry name" value="AB_hydrolase_3"/>
</dbReference>
<accession>A0A7N0UXY7</accession>
<comment type="similarity">
    <text evidence="1">Belongs to the 'GDXG' lipolytic enzyme family.</text>
</comment>
<dbReference type="Proteomes" id="UP000594263">
    <property type="component" value="Unplaced"/>
</dbReference>
<sequence length="331" mass="37254">MSEQHSSPLASFIDPYKLLQISTNPDGSLIRLPRFPDIPSPDKHNSNPIFKDITLNPKYNTSIRIFRPPNPTGCKLPIIIYFHGGGFILFSAKSYPFHQSCLDMASRLPALILSVDYRLAPEHRLPAAYHDAVESITWVRDQALKGEAGDPWLRDHADFETTFLMGSSAGGNIVYHACLSATQFEPSPVKITGLIFDQPYFGGEDRTESELRLANDKVLPLTANHLMWSLSLPLGADRDHKYANPFLAGAVDDDRIHQLPRCLIRGYGGDPLVDRQREFGRMLEARGVHVVSKFDEYGFHGMEVFKPAKAGALYQDVKEFIYHRIRSKSNM</sequence>
<dbReference type="OMA" id="FFHESCN"/>
<evidence type="ECO:0000313" key="3">
    <source>
        <dbReference type="EnsemblPlants" id="Kaladp0093s0050.1.v1.1.CDS.1"/>
    </source>
</evidence>
<dbReference type="InterPro" id="IPR050466">
    <property type="entry name" value="Carboxylest/Gibb_receptor"/>
</dbReference>
<reference evidence="3" key="1">
    <citation type="submission" date="2021-01" db="UniProtKB">
        <authorList>
            <consortium name="EnsemblPlants"/>
        </authorList>
    </citation>
    <scope>IDENTIFICATION</scope>
</reference>
<evidence type="ECO:0000259" key="2">
    <source>
        <dbReference type="Pfam" id="PF07859"/>
    </source>
</evidence>
<protein>
    <recommendedName>
        <fullName evidence="2">Alpha/beta hydrolase fold-3 domain-containing protein</fullName>
    </recommendedName>
</protein>
<dbReference type="Pfam" id="PF07859">
    <property type="entry name" value="Abhydrolase_3"/>
    <property type="match status" value="1"/>
</dbReference>
<keyword evidence="4" id="KW-1185">Reference proteome</keyword>
<feature type="domain" description="Alpha/beta hydrolase fold-3" evidence="2">
    <location>
        <begin position="79"/>
        <end position="302"/>
    </location>
</feature>
<dbReference type="GO" id="GO:0016787">
    <property type="term" value="F:hydrolase activity"/>
    <property type="evidence" value="ECO:0007669"/>
    <property type="project" value="InterPro"/>
</dbReference>
<dbReference type="PANTHER" id="PTHR23024:SF113">
    <property type="entry name" value="CARBOXYLESTERASE 8-RELATED"/>
    <property type="match status" value="1"/>
</dbReference>
<name>A0A7N0UXY7_KALFE</name>
<organism evidence="3 4">
    <name type="scientific">Kalanchoe fedtschenkoi</name>
    <name type="common">Lavender scallops</name>
    <name type="synonym">South American air plant</name>
    <dbReference type="NCBI Taxonomy" id="63787"/>
    <lineage>
        <taxon>Eukaryota</taxon>
        <taxon>Viridiplantae</taxon>
        <taxon>Streptophyta</taxon>
        <taxon>Embryophyta</taxon>
        <taxon>Tracheophyta</taxon>
        <taxon>Spermatophyta</taxon>
        <taxon>Magnoliopsida</taxon>
        <taxon>eudicotyledons</taxon>
        <taxon>Gunneridae</taxon>
        <taxon>Pentapetalae</taxon>
        <taxon>Saxifragales</taxon>
        <taxon>Crassulaceae</taxon>
        <taxon>Kalanchoe</taxon>
    </lineage>
</organism>
<dbReference type="SUPFAM" id="SSF53474">
    <property type="entry name" value="alpha/beta-Hydrolases"/>
    <property type="match status" value="1"/>
</dbReference>